<dbReference type="EMBL" id="ML977152">
    <property type="protein sequence ID" value="KAF1987369.1"/>
    <property type="molecule type" value="Genomic_DNA"/>
</dbReference>
<name>A0A6G1H2Y8_9PEZI</name>
<dbReference type="Proteomes" id="UP000800041">
    <property type="component" value="Unassembled WGS sequence"/>
</dbReference>
<evidence type="ECO:0000259" key="1">
    <source>
        <dbReference type="Pfam" id="PF24476"/>
    </source>
</evidence>
<sequence length="674" mass="74983">MAEIALAAIGVVPVLVESVKAYKTLHGLIRTARRCVAELEEVGIDFQIQERRFMNEYLLLLGQLGVDDDTRKAMVKDSEHHSWNDPSLEDRIRDHLDENYDAWQKILSRIRHIQQNSTNRLLCFEQVKNNKNKRESWNLAFKRVSRQMRFSFNKEGIEEQISALRKRNEDLESLGKYVRRTRQQSSKPSNSVVREIPPSLHGAKEISNEVYGALAANLKCKDISHEQHTASLCLDANLAETKRWSMAISYVRKHESTAYEEPSVWFFIQSRAVTARAATALIVPDVTPSTREADVATRMNSASGGSTTCVVQPTSLTGHQTVVLNKSGTSALMAKIVKRKRKVTFADDGEHIKRSTNGMETELGIFNATSGPSVNLGAIDGPCQYLFQRCKHSTHADASLGSNCVAFLQHPDVSRYIFYISRVQKPLSPIPNISSLGMDPMAQRHTISLQDYIRKETRPTVSIVYQFKLALKLALAVLRYHSTPWLPEEFGIAQLELMPSTEDSPENFSLYLKSRLIAPSTFCASASSSSSSASTPGVASCPVSASLSSYNTPASTSPPTFLSAARRRGVYNTSLFCLGMALLEIGHWKRITELQEAIDDDGNYDIVDVARVFAGRTAGLGKAYDDIIDSCIRCNFPGMITDLGSKELQSAVWNKIVCPLDELVRKLEGLNLQA</sequence>
<dbReference type="PANTHER" id="PTHR35186:SF4">
    <property type="entry name" value="PRION-INHIBITION AND PROPAGATION HELO DOMAIN-CONTAINING PROTEIN"/>
    <property type="match status" value="1"/>
</dbReference>
<dbReference type="AlphaFoldDB" id="A0A6G1H2Y8"/>
<organism evidence="2 3">
    <name type="scientific">Aulographum hederae CBS 113979</name>
    <dbReference type="NCBI Taxonomy" id="1176131"/>
    <lineage>
        <taxon>Eukaryota</taxon>
        <taxon>Fungi</taxon>
        <taxon>Dikarya</taxon>
        <taxon>Ascomycota</taxon>
        <taxon>Pezizomycotina</taxon>
        <taxon>Dothideomycetes</taxon>
        <taxon>Pleosporomycetidae</taxon>
        <taxon>Aulographales</taxon>
        <taxon>Aulographaceae</taxon>
    </lineage>
</organism>
<evidence type="ECO:0000313" key="2">
    <source>
        <dbReference type="EMBL" id="KAF1987369.1"/>
    </source>
</evidence>
<gene>
    <name evidence="2" type="ORF">K402DRAFT_420189</name>
</gene>
<protein>
    <recommendedName>
        <fullName evidence="1">DUF7580 domain-containing protein</fullName>
    </recommendedName>
</protein>
<feature type="domain" description="DUF7580" evidence="1">
    <location>
        <begin position="445"/>
        <end position="663"/>
    </location>
</feature>
<keyword evidence="3" id="KW-1185">Reference proteome</keyword>
<dbReference type="PANTHER" id="PTHR35186">
    <property type="entry name" value="ANK_REP_REGION DOMAIN-CONTAINING PROTEIN"/>
    <property type="match status" value="1"/>
</dbReference>
<proteinExistence type="predicted"/>
<evidence type="ECO:0000313" key="3">
    <source>
        <dbReference type="Proteomes" id="UP000800041"/>
    </source>
</evidence>
<dbReference type="OrthoDB" id="5331891at2759"/>
<reference evidence="2" key="1">
    <citation type="journal article" date="2020" name="Stud. Mycol.">
        <title>101 Dothideomycetes genomes: a test case for predicting lifestyles and emergence of pathogens.</title>
        <authorList>
            <person name="Haridas S."/>
            <person name="Albert R."/>
            <person name="Binder M."/>
            <person name="Bloem J."/>
            <person name="Labutti K."/>
            <person name="Salamov A."/>
            <person name="Andreopoulos B."/>
            <person name="Baker S."/>
            <person name="Barry K."/>
            <person name="Bills G."/>
            <person name="Bluhm B."/>
            <person name="Cannon C."/>
            <person name="Castanera R."/>
            <person name="Culley D."/>
            <person name="Daum C."/>
            <person name="Ezra D."/>
            <person name="Gonzalez J."/>
            <person name="Henrissat B."/>
            <person name="Kuo A."/>
            <person name="Liang C."/>
            <person name="Lipzen A."/>
            <person name="Lutzoni F."/>
            <person name="Magnuson J."/>
            <person name="Mondo S."/>
            <person name="Nolan M."/>
            <person name="Ohm R."/>
            <person name="Pangilinan J."/>
            <person name="Park H.-J."/>
            <person name="Ramirez L."/>
            <person name="Alfaro M."/>
            <person name="Sun H."/>
            <person name="Tritt A."/>
            <person name="Yoshinaga Y."/>
            <person name="Zwiers L.-H."/>
            <person name="Turgeon B."/>
            <person name="Goodwin S."/>
            <person name="Spatafora J."/>
            <person name="Crous P."/>
            <person name="Grigoriev I."/>
        </authorList>
    </citation>
    <scope>NUCLEOTIDE SEQUENCE</scope>
    <source>
        <strain evidence="2">CBS 113979</strain>
    </source>
</reference>
<dbReference type="Pfam" id="PF24476">
    <property type="entry name" value="DUF7580"/>
    <property type="match status" value="1"/>
</dbReference>
<dbReference type="InterPro" id="IPR056002">
    <property type="entry name" value="DUF7580"/>
</dbReference>
<accession>A0A6G1H2Y8</accession>